<proteinExistence type="predicted"/>
<feature type="non-terminal residue" evidence="2">
    <location>
        <position position="116"/>
    </location>
</feature>
<accession>A0A7L3NHV4</accession>
<feature type="region of interest" description="Disordered" evidence="1">
    <location>
        <begin position="1"/>
        <end position="25"/>
    </location>
</feature>
<evidence type="ECO:0000313" key="2">
    <source>
        <dbReference type="EMBL" id="NXU76560.1"/>
    </source>
</evidence>
<evidence type="ECO:0000313" key="3">
    <source>
        <dbReference type="Proteomes" id="UP000579904"/>
    </source>
</evidence>
<evidence type="ECO:0000256" key="1">
    <source>
        <dbReference type="SAM" id="MobiDB-lite"/>
    </source>
</evidence>
<organism evidence="2 3">
    <name type="scientific">Oreotrochilus melanogaster</name>
    <dbReference type="NCBI Taxonomy" id="689266"/>
    <lineage>
        <taxon>Eukaryota</taxon>
        <taxon>Metazoa</taxon>
        <taxon>Chordata</taxon>
        <taxon>Craniata</taxon>
        <taxon>Vertebrata</taxon>
        <taxon>Euteleostomi</taxon>
        <taxon>Archelosauria</taxon>
        <taxon>Archosauria</taxon>
        <taxon>Dinosauria</taxon>
        <taxon>Saurischia</taxon>
        <taxon>Theropoda</taxon>
        <taxon>Coelurosauria</taxon>
        <taxon>Aves</taxon>
        <taxon>Neognathae</taxon>
        <taxon>Neoaves</taxon>
        <taxon>Strisores</taxon>
        <taxon>Apodiformes</taxon>
        <taxon>Trochilidae</taxon>
        <taxon>Oreotrochilus</taxon>
    </lineage>
</organism>
<reference evidence="2 3" key="1">
    <citation type="submission" date="2019-09" db="EMBL/GenBank/DDBJ databases">
        <title>Bird 10,000 Genomes (B10K) Project - Family phase.</title>
        <authorList>
            <person name="Zhang G."/>
        </authorList>
    </citation>
    <scope>NUCLEOTIDE SEQUENCE [LARGE SCALE GENOMIC DNA]</scope>
    <source>
        <strain evidence="2">OUT-0002</strain>
    </source>
</reference>
<protein>
    <submittedName>
        <fullName evidence="2">CDCA2 protein</fullName>
    </submittedName>
</protein>
<gene>
    <name evidence="2" type="primary">Cdca2</name>
    <name evidence="2" type="ORF">OREMEL_R13529</name>
</gene>
<name>A0A7L3NHV4_9AVES</name>
<feature type="compositionally biased region" description="Polar residues" evidence="1">
    <location>
        <begin position="14"/>
        <end position="25"/>
    </location>
</feature>
<dbReference type="OrthoDB" id="9947694at2759"/>
<keyword evidence="3" id="KW-1185">Reference proteome</keyword>
<feature type="region of interest" description="Disordered" evidence="1">
    <location>
        <begin position="73"/>
        <end position="101"/>
    </location>
</feature>
<comment type="caution">
    <text evidence="2">The sequence shown here is derived from an EMBL/GenBank/DDBJ whole genome shotgun (WGS) entry which is preliminary data.</text>
</comment>
<sequence>ALKGDGAGEHALPLNSQENVSRSKAVSLSECYLTPKRDKAEEKSGCAALEEQRKKPVDFATVTIAEFGITPESFTKGPIGKSPTSLKYRRRSSVGARGSPEHNTLIQFLAQQRSNR</sequence>
<feature type="non-terminal residue" evidence="2">
    <location>
        <position position="1"/>
    </location>
</feature>
<dbReference type="Proteomes" id="UP000579904">
    <property type="component" value="Unassembled WGS sequence"/>
</dbReference>
<dbReference type="AlphaFoldDB" id="A0A7L3NHV4"/>
<dbReference type="EMBL" id="VZUB01013397">
    <property type="protein sequence ID" value="NXU76560.1"/>
    <property type="molecule type" value="Genomic_DNA"/>
</dbReference>